<protein>
    <submittedName>
        <fullName evidence="2">Uncharacterized protein</fullName>
    </submittedName>
</protein>
<reference evidence="2 3" key="1">
    <citation type="submission" date="2020-10" db="EMBL/GenBank/DDBJ databases">
        <title>Identification of Nocardia species via Next-generation sequencing and recognition of intraspecies genetic diversity.</title>
        <authorList>
            <person name="Li P."/>
            <person name="Li P."/>
            <person name="Lu B."/>
        </authorList>
    </citation>
    <scope>NUCLEOTIDE SEQUENCE [LARGE SCALE GENOMIC DNA]</scope>
    <source>
        <strain evidence="2 3">BJ06-0157</strain>
    </source>
</reference>
<dbReference type="Proteomes" id="UP000702209">
    <property type="component" value="Unassembled WGS sequence"/>
</dbReference>
<name>A0ABS0CK28_9NOCA</name>
<gene>
    <name evidence="2" type="ORF">IU459_05335</name>
</gene>
<evidence type="ECO:0000313" key="3">
    <source>
        <dbReference type="Proteomes" id="UP000702209"/>
    </source>
</evidence>
<evidence type="ECO:0000313" key="2">
    <source>
        <dbReference type="EMBL" id="MBF6296965.1"/>
    </source>
</evidence>
<accession>A0ABS0CK28</accession>
<dbReference type="EMBL" id="JADLQX010000003">
    <property type="protein sequence ID" value="MBF6296965.1"/>
    <property type="molecule type" value="Genomic_DNA"/>
</dbReference>
<feature type="transmembrane region" description="Helical" evidence="1">
    <location>
        <begin position="55"/>
        <end position="73"/>
    </location>
</feature>
<proteinExistence type="predicted"/>
<keyword evidence="1" id="KW-1133">Transmembrane helix</keyword>
<feature type="transmembrane region" description="Helical" evidence="1">
    <location>
        <begin position="85"/>
        <end position="103"/>
    </location>
</feature>
<feature type="transmembrane region" description="Helical" evidence="1">
    <location>
        <begin position="7"/>
        <end position="25"/>
    </location>
</feature>
<keyword evidence="1" id="KW-0472">Membrane</keyword>
<keyword evidence="1" id="KW-0812">Transmembrane</keyword>
<dbReference type="RefSeq" id="WP_195128332.1">
    <property type="nucleotide sequence ID" value="NZ_JADLQX010000003.1"/>
</dbReference>
<keyword evidence="3" id="KW-1185">Reference proteome</keyword>
<dbReference type="Pfam" id="PF20064">
    <property type="entry name" value="DUF6463"/>
    <property type="match status" value="1"/>
</dbReference>
<feature type="transmembrane region" description="Helical" evidence="1">
    <location>
        <begin position="109"/>
        <end position="126"/>
    </location>
</feature>
<evidence type="ECO:0000256" key="1">
    <source>
        <dbReference type="SAM" id="Phobius"/>
    </source>
</evidence>
<organism evidence="2 3">
    <name type="scientific">Nocardia amamiensis</name>
    <dbReference type="NCBI Taxonomy" id="404578"/>
    <lineage>
        <taxon>Bacteria</taxon>
        <taxon>Bacillati</taxon>
        <taxon>Actinomycetota</taxon>
        <taxon>Actinomycetes</taxon>
        <taxon>Mycobacteriales</taxon>
        <taxon>Nocardiaceae</taxon>
        <taxon>Nocardia</taxon>
    </lineage>
</organism>
<comment type="caution">
    <text evidence="2">The sequence shown here is derived from an EMBL/GenBank/DDBJ whole genome shotgun (WGS) entry which is preliminary data.</text>
</comment>
<dbReference type="InterPro" id="IPR045590">
    <property type="entry name" value="DUF6463"/>
</dbReference>
<sequence>MPALGPWVPRLIFATAAIHFVWAFVQPNDWAGIAGEGFWATAVDVDDPNYFARDASVWFMMCGIALLSIGALTRDALSATGRVPGHVGWYLVAIGIPLTVIYFPVTGGWLILGIGAVALGAARRSVTGRQHAT</sequence>